<dbReference type="InterPro" id="IPR020904">
    <property type="entry name" value="Sc_DH/Rdtase_CS"/>
</dbReference>
<keyword evidence="2" id="KW-0560">Oxidoreductase</keyword>
<dbReference type="Pfam" id="PF13561">
    <property type="entry name" value="adh_short_C2"/>
    <property type="match status" value="1"/>
</dbReference>
<dbReference type="PRINTS" id="PR00081">
    <property type="entry name" value="GDHRDH"/>
</dbReference>
<dbReference type="EMBL" id="JAJISC010000002">
    <property type="protein sequence ID" value="MCS2608731.1"/>
    <property type="molecule type" value="Genomic_DNA"/>
</dbReference>
<dbReference type="InterPro" id="IPR036291">
    <property type="entry name" value="NAD(P)-bd_dom_sf"/>
</dbReference>
<dbReference type="PANTHER" id="PTHR42760">
    <property type="entry name" value="SHORT-CHAIN DEHYDROGENASES/REDUCTASES FAMILY MEMBER"/>
    <property type="match status" value="1"/>
</dbReference>
<dbReference type="RefSeq" id="WP_259035240.1">
    <property type="nucleotide sequence ID" value="NZ_JAJISC010000002.1"/>
</dbReference>
<gene>
    <name evidence="3" type="ORF">LLY24_05265</name>
</gene>
<proteinExistence type="inferred from homology"/>
<accession>A0ABT2EAX4</accession>
<keyword evidence="4" id="KW-1185">Reference proteome</keyword>
<organism evidence="3 4">
    <name type="scientific">Halomonas dongshanensis</name>
    <dbReference type="NCBI Taxonomy" id="2890835"/>
    <lineage>
        <taxon>Bacteria</taxon>
        <taxon>Pseudomonadati</taxon>
        <taxon>Pseudomonadota</taxon>
        <taxon>Gammaproteobacteria</taxon>
        <taxon>Oceanospirillales</taxon>
        <taxon>Halomonadaceae</taxon>
        <taxon>Halomonas</taxon>
    </lineage>
</organism>
<evidence type="ECO:0000313" key="3">
    <source>
        <dbReference type="EMBL" id="MCS2608731.1"/>
    </source>
</evidence>
<evidence type="ECO:0000256" key="1">
    <source>
        <dbReference type="ARBA" id="ARBA00006484"/>
    </source>
</evidence>
<evidence type="ECO:0000313" key="4">
    <source>
        <dbReference type="Proteomes" id="UP001165542"/>
    </source>
</evidence>
<dbReference type="PROSITE" id="PS00061">
    <property type="entry name" value="ADH_SHORT"/>
    <property type="match status" value="1"/>
</dbReference>
<sequence>MSLLSAARSRQVRWASEQNRAEEGFANLAGQTVLVTGCHGGIGAAICQQLCRAGAFVIGSDMSDVSSPLSEQPHFVFVPCNLAQPASVSELLEIARALEATCLVNNAGVMYETSLADTDETVWQHTLEINLSSIYRLVRGLEPVLGRANSAAIVNVASQIAFRGGANLSAYSASKAGVIGLTRSLAHELGPHIRVNAVAPGPVVSPMTEAFMTEDWLAAKTRNLIANRFGQPDEVASVVRFLLSREAAYIYGQAISVNGGGYLS</sequence>
<name>A0ABT2EAX4_9GAMM</name>
<dbReference type="Gene3D" id="3.40.50.720">
    <property type="entry name" value="NAD(P)-binding Rossmann-like Domain"/>
    <property type="match status" value="1"/>
</dbReference>
<dbReference type="PRINTS" id="PR00080">
    <property type="entry name" value="SDRFAMILY"/>
</dbReference>
<dbReference type="CDD" id="cd05233">
    <property type="entry name" value="SDR_c"/>
    <property type="match status" value="1"/>
</dbReference>
<dbReference type="InterPro" id="IPR002347">
    <property type="entry name" value="SDR_fam"/>
</dbReference>
<dbReference type="PANTHER" id="PTHR42760:SF133">
    <property type="entry name" value="3-OXOACYL-[ACYL-CARRIER-PROTEIN] REDUCTASE"/>
    <property type="match status" value="1"/>
</dbReference>
<protein>
    <submittedName>
        <fullName evidence="3">SDR family oxidoreductase</fullName>
    </submittedName>
</protein>
<evidence type="ECO:0000256" key="2">
    <source>
        <dbReference type="ARBA" id="ARBA00023002"/>
    </source>
</evidence>
<dbReference type="SUPFAM" id="SSF51735">
    <property type="entry name" value="NAD(P)-binding Rossmann-fold domains"/>
    <property type="match status" value="1"/>
</dbReference>
<comment type="similarity">
    <text evidence="1">Belongs to the short-chain dehydrogenases/reductases (SDR) family.</text>
</comment>
<dbReference type="Proteomes" id="UP001165542">
    <property type="component" value="Unassembled WGS sequence"/>
</dbReference>
<comment type="caution">
    <text evidence="3">The sequence shown here is derived from an EMBL/GenBank/DDBJ whole genome shotgun (WGS) entry which is preliminary data.</text>
</comment>
<reference evidence="3" key="1">
    <citation type="submission" date="2021-11" db="EMBL/GenBank/DDBJ databases">
        <title>Halomonas sp., isolated from a coastal aquaculture zone in Dongshan Bay.</title>
        <authorList>
            <person name="Lin W."/>
        </authorList>
    </citation>
    <scope>NUCLEOTIDE SEQUENCE</scope>
    <source>
        <strain evidence="3">Yzlin-01</strain>
    </source>
</reference>